<dbReference type="GO" id="GO:0016020">
    <property type="term" value="C:membrane"/>
    <property type="evidence" value="ECO:0007669"/>
    <property type="project" value="UniProtKB-SubCell"/>
</dbReference>
<dbReference type="InterPro" id="IPR000301">
    <property type="entry name" value="Tetraspanin_animals"/>
</dbReference>
<dbReference type="PRINTS" id="PR00259">
    <property type="entry name" value="TMFOUR"/>
</dbReference>
<dbReference type="Proteomes" id="UP001557470">
    <property type="component" value="Unassembled WGS sequence"/>
</dbReference>
<dbReference type="AlphaFoldDB" id="A0ABD0XFU4"/>
<feature type="transmembrane region" description="Helical" evidence="6">
    <location>
        <begin position="188"/>
        <end position="212"/>
    </location>
</feature>
<proteinExistence type="inferred from homology"/>
<comment type="subcellular location">
    <subcellularLocation>
        <location evidence="1 6">Membrane</location>
        <topology evidence="1 6">Multi-pass membrane protein</topology>
    </subcellularLocation>
</comment>
<organism evidence="7 8">
    <name type="scientific">Umbra pygmaea</name>
    <name type="common">Eastern mudminnow</name>
    <dbReference type="NCBI Taxonomy" id="75934"/>
    <lineage>
        <taxon>Eukaryota</taxon>
        <taxon>Metazoa</taxon>
        <taxon>Chordata</taxon>
        <taxon>Craniata</taxon>
        <taxon>Vertebrata</taxon>
        <taxon>Euteleostomi</taxon>
        <taxon>Actinopterygii</taxon>
        <taxon>Neopterygii</taxon>
        <taxon>Teleostei</taxon>
        <taxon>Protacanthopterygii</taxon>
        <taxon>Esociformes</taxon>
        <taxon>Umbridae</taxon>
        <taxon>Umbra</taxon>
    </lineage>
</organism>
<evidence type="ECO:0000256" key="1">
    <source>
        <dbReference type="ARBA" id="ARBA00004141"/>
    </source>
</evidence>
<keyword evidence="8" id="KW-1185">Reference proteome</keyword>
<dbReference type="PIRSF" id="PIRSF002419">
    <property type="entry name" value="Tetraspanin"/>
    <property type="match status" value="1"/>
</dbReference>
<evidence type="ECO:0000313" key="8">
    <source>
        <dbReference type="Proteomes" id="UP001557470"/>
    </source>
</evidence>
<dbReference type="InterPro" id="IPR008952">
    <property type="entry name" value="Tetraspanin_EC2_sf"/>
</dbReference>
<feature type="transmembrane region" description="Helical" evidence="6">
    <location>
        <begin position="56"/>
        <end position="79"/>
    </location>
</feature>
<comment type="caution">
    <text evidence="6">Lacks conserved residue(s) required for the propagation of feature annotation.</text>
</comment>
<keyword evidence="5 6" id="KW-0472">Membrane</keyword>
<dbReference type="InterPro" id="IPR018499">
    <property type="entry name" value="Tetraspanin/Peripherin"/>
</dbReference>
<dbReference type="SUPFAM" id="SSF48652">
    <property type="entry name" value="Tetraspanin"/>
    <property type="match status" value="1"/>
</dbReference>
<evidence type="ECO:0000256" key="2">
    <source>
        <dbReference type="ARBA" id="ARBA00006840"/>
    </source>
</evidence>
<evidence type="ECO:0000256" key="6">
    <source>
        <dbReference type="RuleBase" id="RU361218"/>
    </source>
</evidence>
<accession>A0ABD0XFU4</accession>
<evidence type="ECO:0000256" key="3">
    <source>
        <dbReference type="ARBA" id="ARBA00022692"/>
    </source>
</evidence>
<protein>
    <recommendedName>
        <fullName evidence="6">Tetraspanin</fullName>
    </recommendedName>
</protein>
<dbReference type="PROSITE" id="PS00421">
    <property type="entry name" value="TM4_1"/>
    <property type="match status" value="1"/>
</dbReference>
<dbReference type="CDD" id="cd03160">
    <property type="entry name" value="CD37_CD82_like_LEL"/>
    <property type="match status" value="1"/>
</dbReference>
<comment type="similarity">
    <text evidence="2 6">Belongs to the tetraspanin (TM4SF) family.</text>
</comment>
<keyword evidence="4 6" id="KW-1133">Transmembrane helix</keyword>
<comment type="caution">
    <text evidence="7">The sequence shown here is derived from an EMBL/GenBank/DDBJ whole genome shotgun (WGS) entry which is preliminary data.</text>
</comment>
<dbReference type="InterPro" id="IPR018503">
    <property type="entry name" value="Tetraspanin_CS"/>
</dbReference>
<keyword evidence="3 6" id="KW-0812">Transmembrane</keyword>
<sequence length="231" mass="25527">MGKGCMTVTKYFLFLFNFIFFLFGAFIIGFGLWVLLDRQSFMAILQESSTALKISAYILIGVGALSMLMGFLGCLGAIYEIRCLLGLLNEEMSVIVKEVLTKYPDKNSTTEQAWDFIQRTMECCGWNGRMDWNGNAVIVNSSRLLFPCSCQNVSLANGNSSNSGFCDAHSADWPVYDMGCSSKVESWLLANVGMILGVCLGVAVIELLGMILSIGLCRSIHTEEYTKVPKY</sequence>
<reference evidence="7 8" key="1">
    <citation type="submission" date="2024-06" db="EMBL/GenBank/DDBJ databases">
        <authorList>
            <person name="Pan Q."/>
            <person name="Wen M."/>
            <person name="Jouanno E."/>
            <person name="Zahm M."/>
            <person name="Klopp C."/>
            <person name="Cabau C."/>
            <person name="Louis A."/>
            <person name="Berthelot C."/>
            <person name="Parey E."/>
            <person name="Roest Crollius H."/>
            <person name="Montfort J."/>
            <person name="Robinson-Rechavi M."/>
            <person name="Bouchez O."/>
            <person name="Lampietro C."/>
            <person name="Lopez Roques C."/>
            <person name="Donnadieu C."/>
            <person name="Postlethwait J."/>
            <person name="Bobe J."/>
            <person name="Verreycken H."/>
            <person name="Guiguen Y."/>
        </authorList>
    </citation>
    <scope>NUCLEOTIDE SEQUENCE [LARGE SCALE GENOMIC DNA]</scope>
    <source>
        <strain evidence="7">Up_M1</strain>
        <tissue evidence="7">Testis</tissue>
    </source>
</reference>
<dbReference type="Gene3D" id="1.10.1450.10">
    <property type="entry name" value="Tetraspanin"/>
    <property type="match status" value="1"/>
</dbReference>
<evidence type="ECO:0000313" key="7">
    <source>
        <dbReference type="EMBL" id="KAL1007756.1"/>
    </source>
</evidence>
<feature type="transmembrane region" description="Helical" evidence="6">
    <location>
        <begin position="12"/>
        <end position="36"/>
    </location>
</feature>
<dbReference type="Pfam" id="PF00335">
    <property type="entry name" value="Tetraspanin"/>
    <property type="match status" value="2"/>
</dbReference>
<dbReference type="EMBL" id="JAGEUA010000002">
    <property type="protein sequence ID" value="KAL1007756.1"/>
    <property type="molecule type" value="Genomic_DNA"/>
</dbReference>
<dbReference type="PANTHER" id="PTHR19282">
    <property type="entry name" value="TETRASPANIN"/>
    <property type="match status" value="1"/>
</dbReference>
<name>A0ABD0XFU4_UMBPY</name>
<evidence type="ECO:0000256" key="4">
    <source>
        <dbReference type="ARBA" id="ARBA00022989"/>
    </source>
</evidence>
<evidence type="ECO:0000256" key="5">
    <source>
        <dbReference type="ARBA" id="ARBA00023136"/>
    </source>
</evidence>
<gene>
    <name evidence="7" type="ORF">UPYG_G00091220</name>
</gene>
<dbReference type="PANTHER" id="PTHR19282:SF44">
    <property type="entry name" value="CD82 ANTIGEN"/>
    <property type="match status" value="1"/>
</dbReference>